<feature type="domain" description="Zinc finger DksA/TraR C4-type" evidence="6">
    <location>
        <begin position="37"/>
        <end position="69"/>
    </location>
</feature>
<feature type="zinc finger region" description="dksA C4-type" evidence="4">
    <location>
        <begin position="39"/>
        <end position="63"/>
    </location>
</feature>
<dbReference type="PROSITE" id="PS51128">
    <property type="entry name" value="ZF_DKSA_2"/>
    <property type="match status" value="1"/>
</dbReference>
<proteinExistence type="predicted"/>
<keyword evidence="3" id="KW-0862">Zinc</keyword>
<dbReference type="NCBIfam" id="NF008243">
    <property type="entry name" value="PRK11019.1"/>
    <property type="match status" value="1"/>
</dbReference>
<dbReference type="Proteomes" id="UP000199339">
    <property type="component" value="Unassembled WGS sequence"/>
</dbReference>
<organism evidence="7 8">
    <name type="scientific">Marinobacter pelagius</name>
    <dbReference type="NCBI Taxonomy" id="379482"/>
    <lineage>
        <taxon>Bacteria</taxon>
        <taxon>Pseudomonadati</taxon>
        <taxon>Pseudomonadota</taxon>
        <taxon>Gammaproteobacteria</taxon>
        <taxon>Pseudomonadales</taxon>
        <taxon>Marinobacteraceae</taxon>
        <taxon>Marinobacter</taxon>
    </lineage>
</organism>
<evidence type="ECO:0000259" key="6">
    <source>
        <dbReference type="Pfam" id="PF01258"/>
    </source>
</evidence>
<dbReference type="NCBIfam" id="TIGR02419">
    <property type="entry name" value="C4_traR_proteo"/>
    <property type="match status" value="1"/>
</dbReference>
<keyword evidence="1" id="KW-0479">Metal-binding</keyword>
<dbReference type="AlphaFoldDB" id="A0A1I4W213"/>
<dbReference type="PANTHER" id="PTHR38777">
    <property type="entry name" value="FELS-2 PROPHAGE PROTEIN"/>
    <property type="match status" value="1"/>
</dbReference>
<dbReference type="PANTHER" id="PTHR38777:SF1">
    <property type="entry name" value="DNAK SUPPRESSOR PROTEIN"/>
    <property type="match status" value="1"/>
</dbReference>
<dbReference type="PRINTS" id="PR00618">
    <property type="entry name" value="DKSAZNFINGER"/>
</dbReference>
<dbReference type="OrthoDB" id="962301at2"/>
<evidence type="ECO:0000256" key="2">
    <source>
        <dbReference type="ARBA" id="ARBA00022771"/>
    </source>
</evidence>
<evidence type="ECO:0000256" key="4">
    <source>
        <dbReference type="PROSITE-ProRule" id="PRU00510"/>
    </source>
</evidence>
<name>A0A1I4W213_9GAMM</name>
<evidence type="ECO:0000256" key="1">
    <source>
        <dbReference type="ARBA" id="ARBA00022723"/>
    </source>
</evidence>
<accession>A0A1I4W213</accession>
<dbReference type="InterPro" id="IPR012783">
    <property type="entry name" value="Znf_C4_TraR"/>
</dbReference>
<dbReference type="GO" id="GO:1900378">
    <property type="term" value="P:positive regulation of secondary metabolite biosynthetic process"/>
    <property type="evidence" value="ECO:0007669"/>
    <property type="project" value="TreeGrafter"/>
</dbReference>
<protein>
    <submittedName>
        <fullName evidence="7">Transcriptional regulator, TraR/DksA family</fullName>
    </submittedName>
</protein>
<reference evidence="8" key="1">
    <citation type="submission" date="2016-10" db="EMBL/GenBank/DDBJ databases">
        <authorList>
            <person name="Varghese N."/>
            <person name="Submissions S."/>
        </authorList>
    </citation>
    <scope>NUCLEOTIDE SEQUENCE [LARGE SCALE GENOMIC DNA]</scope>
    <source>
        <strain evidence="8">CGMCC 1.6775</strain>
    </source>
</reference>
<dbReference type="InterPro" id="IPR000962">
    <property type="entry name" value="Znf_DskA_TraR"/>
</dbReference>
<feature type="compositionally biased region" description="Polar residues" evidence="5">
    <location>
        <begin position="66"/>
        <end position="79"/>
    </location>
</feature>
<evidence type="ECO:0000256" key="5">
    <source>
        <dbReference type="SAM" id="MobiDB-lite"/>
    </source>
</evidence>
<keyword evidence="2" id="KW-0863">Zinc-finger</keyword>
<dbReference type="InterPro" id="IPR020460">
    <property type="entry name" value="Znf_C4-type_bac"/>
</dbReference>
<evidence type="ECO:0000256" key="3">
    <source>
        <dbReference type="ARBA" id="ARBA00022833"/>
    </source>
</evidence>
<dbReference type="PROSITE" id="PS01102">
    <property type="entry name" value="ZF_DKSA_1"/>
    <property type="match status" value="1"/>
</dbReference>
<dbReference type="RefSeq" id="WP_092002635.1">
    <property type="nucleotide sequence ID" value="NZ_FOUR01000004.1"/>
</dbReference>
<evidence type="ECO:0000313" key="8">
    <source>
        <dbReference type="Proteomes" id="UP000199339"/>
    </source>
</evidence>
<dbReference type="InterPro" id="IPR020458">
    <property type="entry name" value="Znf_DskA_TraR_CS"/>
</dbReference>
<dbReference type="GO" id="GO:0008270">
    <property type="term" value="F:zinc ion binding"/>
    <property type="evidence" value="ECO:0007669"/>
    <property type="project" value="UniProtKB-KW"/>
</dbReference>
<dbReference type="EMBL" id="FOUR01000004">
    <property type="protein sequence ID" value="SFN07256.1"/>
    <property type="molecule type" value="Genomic_DNA"/>
</dbReference>
<evidence type="ECO:0000313" key="7">
    <source>
        <dbReference type="EMBL" id="SFN07256.1"/>
    </source>
</evidence>
<feature type="region of interest" description="Disordered" evidence="5">
    <location>
        <begin position="66"/>
        <end position="88"/>
    </location>
</feature>
<dbReference type="Pfam" id="PF01258">
    <property type="entry name" value="zf-dskA_traR"/>
    <property type="match status" value="1"/>
</dbReference>
<keyword evidence="8" id="KW-1185">Reference proteome</keyword>
<dbReference type="Gene3D" id="1.20.120.910">
    <property type="entry name" value="DksA, coiled-coil domain"/>
    <property type="match status" value="1"/>
</dbReference>
<sequence length="88" mass="9469">MAGGWSRDGAVQEQIDASVDDEIQRARSQLAGGESATECDECGAPIPEARRKAIPGVRLCIDCQSAQEKQQTHSGSINRRGSKDSQLR</sequence>
<gene>
    <name evidence="7" type="ORF">SAMN04487961_2036</name>
</gene>
<dbReference type="SUPFAM" id="SSF57716">
    <property type="entry name" value="Glucocorticoid receptor-like (DNA-binding domain)"/>
    <property type="match status" value="1"/>
</dbReference>